<name>H6L998_SAPGL</name>
<dbReference type="KEGG" id="sgn:SGRA_1535"/>
<dbReference type="AlphaFoldDB" id="H6L998"/>
<protein>
    <submittedName>
        <fullName evidence="1">Uncharacterized protein</fullName>
    </submittedName>
</protein>
<evidence type="ECO:0000313" key="2">
    <source>
        <dbReference type="Proteomes" id="UP000007519"/>
    </source>
</evidence>
<proteinExistence type="predicted"/>
<accession>H6L998</accession>
<dbReference type="EMBL" id="CP002831">
    <property type="protein sequence ID" value="AFC24270.1"/>
    <property type="molecule type" value="Genomic_DNA"/>
</dbReference>
<evidence type="ECO:0000313" key="1">
    <source>
        <dbReference type="EMBL" id="AFC24270.1"/>
    </source>
</evidence>
<organism evidence="1 2">
    <name type="scientific">Saprospira grandis (strain Lewin)</name>
    <dbReference type="NCBI Taxonomy" id="984262"/>
    <lineage>
        <taxon>Bacteria</taxon>
        <taxon>Pseudomonadati</taxon>
        <taxon>Bacteroidota</taxon>
        <taxon>Saprospiria</taxon>
        <taxon>Saprospirales</taxon>
        <taxon>Saprospiraceae</taxon>
        <taxon>Saprospira</taxon>
    </lineage>
</organism>
<gene>
    <name evidence="1" type="ordered locus">SGRA_1535</name>
</gene>
<reference evidence="1 2" key="1">
    <citation type="journal article" date="2012" name="Stand. Genomic Sci.">
        <title>Complete genome sequencing and analysis of Saprospira grandis str. Lewin, a predatory marine bacterium.</title>
        <authorList>
            <person name="Saw J.H."/>
            <person name="Yuryev A."/>
            <person name="Kanbe M."/>
            <person name="Hou S."/>
            <person name="Young A.G."/>
            <person name="Aizawa S."/>
            <person name="Alam M."/>
        </authorList>
    </citation>
    <scope>NUCLEOTIDE SEQUENCE [LARGE SCALE GENOMIC DNA]</scope>
    <source>
        <strain evidence="1 2">Lewin</strain>
    </source>
</reference>
<sequence length="44" mass="4890">MLAAERLAVKFLQEEQTLSLSELVVLLVLSTSLLPKSLWALSFT</sequence>
<keyword evidence="2" id="KW-1185">Reference proteome</keyword>
<dbReference type="Proteomes" id="UP000007519">
    <property type="component" value="Chromosome"/>
</dbReference>
<dbReference type="HOGENOM" id="CLU_3221869_0_0_10"/>